<protein>
    <recommendedName>
        <fullName evidence="3">Lipoprotein</fullName>
    </recommendedName>
</protein>
<dbReference type="EMBL" id="JANIGO010000005">
    <property type="protein sequence ID" value="MCQ8897401.1"/>
    <property type="molecule type" value="Genomic_DNA"/>
</dbReference>
<keyword evidence="2" id="KW-1185">Reference proteome</keyword>
<sequence>MIRRFKHIVISFAAVGLLSCNKPLEGSVHAAQKSENWLFGQWATYTDDGFDLTKACERPDSQFGKQYLYWRDEVEGDLDEELNKVDEYRIEGGLVKAHVSTQTSRSAYVQKDGFMYFEKVAENVVKMVDWKYPNRSPLLFKCPSSPIPYSADVAPTPPKYDNIEPGIIDRPRS</sequence>
<organism evidence="1 2">
    <name type="scientific">Limnobacter humi</name>
    <dbReference type="NCBI Taxonomy" id="1778671"/>
    <lineage>
        <taxon>Bacteria</taxon>
        <taxon>Pseudomonadati</taxon>
        <taxon>Pseudomonadota</taxon>
        <taxon>Betaproteobacteria</taxon>
        <taxon>Burkholderiales</taxon>
        <taxon>Burkholderiaceae</taxon>
        <taxon>Limnobacter</taxon>
    </lineage>
</organism>
<name>A0ABT1WIQ4_9BURK</name>
<proteinExistence type="predicted"/>
<reference evidence="1 2" key="1">
    <citation type="submission" date="2022-07" db="EMBL/GenBank/DDBJ databases">
        <authorList>
            <person name="Xamxidin M."/>
            <person name="Wu M."/>
        </authorList>
    </citation>
    <scope>NUCLEOTIDE SEQUENCE [LARGE SCALE GENOMIC DNA]</scope>
    <source>
        <strain evidence="1 2">NBRC 111650</strain>
    </source>
</reference>
<evidence type="ECO:0008006" key="3">
    <source>
        <dbReference type="Google" id="ProtNLM"/>
    </source>
</evidence>
<evidence type="ECO:0000313" key="2">
    <source>
        <dbReference type="Proteomes" id="UP001204142"/>
    </source>
</evidence>
<evidence type="ECO:0000313" key="1">
    <source>
        <dbReference type="EMBL" id="MCQ8897401.1"/>
    </source>
</evidence>
<dbReference type="Proteomes" id="UP001204142">
    <property type="component" value="Unassembled WGS sequence"/>
</dbReference>
<dbReference type="PROSITE" id="PS51257">
    <property type="entry name" value="PROKAR_LIPOPROTEIN"/>
    <property type="match status" value="1"/>
</dbReference>
<gene>
    <name evidence="1" type="ORF">NQT62_13245</name>
</gene>
<comment type="caution">
    <text evidence="1">The sequence shown here is derived from an EMBL/GenBank/DDBJ whole genome shotgun (WGS) entry which is preliminary data.</text>
</comment>
<accession>A0ABT1WIQ4</accession>
<dbReference type="RefSeq" id="WP_256765207.1">
    <property type="nucleotide sequence ID" value="NZ_JANIGO010000005.1"/>
</dbReference>